<feature type="chain" id="PRO_5012322086" evidence="2">
    <location>
        <begin position="20"/>
        <end position="146"/>
    </location>
</feature>
<dbReference type="PROSITE" id="PS51257">
    <property type="entry name" value="PROKAR_LIPOPROTEIN"/>
    <property type="match status" value="1"/>
</dbReference>
<reference evidence="4 5" key="1">
    <citation type="submission" date="2017-01" db="EMBL/GenBank/DDBJ databases">
        <title>Genome sequence of Rhodoferax antarcticus ANT.BR, a psychrophilic purple nonsulfur bacterium from an Antarctic microbial mat.</title>
        <authorList>
            <person name="Baker J."/>
            <person name="Riester C."/>
            <person name="Skinner B."/>
            <person name="Newell A."/>
            <person name="Swingley W."/>
            <person name="Madigan M."/>
            <person name="Jung D."/>
            <person name="Asao M."/>
            <person name="Chen M."/>
            <person name="Loughlin P."/>
            <person name="Pan H."/>
            <person name="Lin S."/>
            <person name="Li N."/>
            <person name="Shaw J."/>
            <person name="Prado M."/>
            <person name="Sherman C."/>
            <person name="Li X."/>
            <person name="Tang J."/>
            <person name="Blankenship R."/>
            <person name="Zhao T."/>
            <person name="Touchman J."/>
            <person name="Sattley M."/>
        </authorList>
    </citation>
    <scope>NUCLEOTIDE SEQUENCE [LARGE SCALE GENOMIC DNA]</scope>
    <source>
        <strain evidence="4 5">ANT.BR</strain>
    </source>
</reference>
<dbReference type="PROSITE" id="PS50914">
    <property type="entry name" value="BON"/>
    <property type="match status" value="1"/>
</dbReference>
<evidence type="ECO:0000313" key="4">
    <source>
        <dbReference type="EMBL" id="OLP06856.1"/>
    </source>
</evidence>
<evidence type="ECO:0000259" key="3">
    <source>
        <dbReference type="PROSITE" id="PS50914"/>
    </source>
</evidence>
<feature type="region of interest" description="Disordered" evidence="1">
    <location>
        <begin position="47"/>
        <end position="68"/>
    </location>
</feature>
<name>A0A1Q8YFQ2_9BURK</name>
<protein>
    <submittedName>
        <fullName evidence="4">Putative phospholipid-binding domain protein</fullName>
    </submittedName>
</protein>
<dbReference type="Gene3D" id="3.30.1340.30">
    <property type="match status" value="1"/>
</dbReference>
<feature type="domain" description="BON" evidence="3">
    <location>
        <begin position="76"/>
        <end position="144"/>
    </location>
</feature>
<gene>
    <name evidence="4" type="ORF">BLL52_1602</name>
</gene>
<dbReference type="RefSeq" id="WP_075586027.1">
    <property type="nucleotide sequence ID" value="NZ_MSYM01000011.1"/>
</dbReference>
<dbReference type="STRING" id="81479.RA876_02495"/>
<dbReference type="PANTHER" id="PTHR34606">
    <property type="entry name" value="BON DOMAIN-CONTAINING PROTEIN"/>
    <property type="match status" value="1"/>
</dbReference>
<dbReference type="EMBL" id="MSYM01000011">
    <property type="protein sequence ID" value="OLP06856.1"/>
    <property type="molecule type" value="Genomic_DNA"/>
</dbReference>
<dbReference type="AlphaFoldDB" id="A0A1Q8YFQ2"/>
<dbReference type="Pfam" id="PF04972">
    <property type="entry name" value="BON"/>
    <property type="match status" value="1"/>
</dbReference>
<evidence type="ECO:0000256" key="2">
    <source>
        <dbReference type="SAM" id="SignalP"/>
    </source>
</evidence>
<dbReference type="InterPro" id="IPR014004">
    <property type="entry name" value="Transpt-assoc_nodulatn_dom_bac"/>
</dbReference>
<organism evidence="4 5">
    <name type="scientific">Rhodoferax antarcticus ANT.BR</name>
    <dbReference type="NCBI Taxonomy" id="1111071"/>
    <lineage>
        <taxon>Bacteria</taxon>
        <taxon>Pseudomonadati</taxon>
        <taxon>Pseudomonadota</taxon>
        <taxon>Betaproteobacteria</taxon>
        <taxon>Burkholderiales</taxon>
        <taxon>Comamonadaceae</taxon>
        <taxon>Rhodoferax</taxon>
    </lineage>
</organism>
<dbReference type="InterPro" id="IPR007055">
    <property type="entry name" value="BON_dom"/>
</dbReference>
<proteinExistence type="predicted"/>
<dbReference type="Proteomes" id="UP000185911">
    <property type="component" value="Unassembled WGS sequence"/>
</dbReference>
<accession>A0A1Q8YFQ2</accession>
<dbReference type="SMART" id="SM00749">
    <property type="entry name" value="BON"/>
    <property type="match status" value="1"/>
</dbReference>
<dbReference type="InterPro" id="IPR051686">
    <property type="entry name" value="Lipoprotein_DolP"/>
</dbReference>
<comment type="caution">
    <text evidence="4">The sequence shown here is derived from an EMBL/GenBank/DDBJ whole genome shotgun (WGS) entry which is preliminary data.</text>
</comment>
<evidence type="ECO:0000256" key="1">
    <source>
        <dbReference type="SAM" id="MobiDB-lite"/>
    </source>
</evidence>
<feature type="signal peptide" evidence="2">
    <location>
        <begin position="1"/>
        <end position="19"/>
    </location>
</feature>
<keyword evidence="2" id="KW-0732">Signal</keyword>
<dbReference type="PANTHER" id="PTHR34606:SF15">
    <property type="entry name" value="BON DOMAIN-CONTAINING PROTEIN"/>
    <property type="match status" value="1"/>
</dbReference>
<keyword evidence="5" id="KW-1185">Reference proteome</keyword>
<sequence length="146" mass="14797">MNKTQRTLSVLALSTAALALTACDQSKPPTVGEKIDNGIARTQEAATEAKQDMQAAGSEIKQDASQAGTNIADGAADMTITTKVKTALAGDDQLSALAINVDTSNKVVTLTGPAPNQAASDRASSLAQAVEGVTEVKNLLTVGAKS</sequence>
<evidence type="ECO:0000313" key="5">
    <source>
        <dbReference type="Proteomes" id="UP000185911"/>
    </source>
</evidence>